<dbReference type="OrthoDB" id="242910at2759"/>
<name>A0A261XVM3_9FUNG</name>
<feature type="repeat" description="WD" evidence="2">
    <location>
        <begin position="292"/>
        <end position="315"/>
    </location>
</feature>
<dbReference type="GO" id="GO:0004674">
    <property type="term" value="F:protein serine/threonine kinase activity"/>
    <property type="evidence" value="ECO:0007669"/>
    <property type="project" value="InterPro"/>
</dbReference>
<dbReference type="GO" id="GO:0034271">
    <property type="term" value="C:phosphatidylinositol 3-kinase complex, class III, type I"/>
    <property type="evidence" value="ECO:0007669"/>
    <property type="project" value="TreeGrafter"/>
</dbReference>
<dbReference type="InterPro" id="IPR045162">
    <property type="entry name" value="Vps15-like"/>
</dbReference>
<dbReference type="InterPro" id="IPR015943">
    <property type="entry name" value="WD40/YVTN_repeat-like_dom_sf"/>
</dbReference>
<keyword evidence="4" id="KW-1185">Reference proteome</keyword>
<feature type="non-terminal residue" evidence="3">
    <location>
        <position position="1"/>
    </location>
</feature>
<proteinExistence type="predicted"/>
<dbReference type="GO" id="GO:0034272">
    <property type="term" value="C:phosphatidylinositol 3-kinase complex, class III, type II"/>
    <property type="evidence" value="ECO:0007669"/>
    <property type="project" value="TreeGrafter"/>
</dbReference>
<protein>
    <recommendedName>
        <fullName evidence="5">Anaphase-promoting complex subunit 4 WD40 domain-containing protein</fullName>
    </recommendedName>
</protein>
<evidence type="ECO:0000313" key="3">
    <source>
        <dbReference type="EMBL" id="OZJ02400.1"/>
    </source>
</evidence>
<dbReference type="PANTHER" id="PTHR17583:SF0">
    <property type="entry name" value="PHOSPHOINOSITIDE 3-KINASE REGULATORY SUBUNIT 4"/>
    <property type="match status" value="1"/>
</dbReference>
<feature type="repeat" description="WD" evidence="2">
    <location>
        <begin position="17"/>
        <end position="49"/>
    </location>
</feature>
<dbReference type="PROSITE" id="PS50082">
    <property type="entry name" value="WD_REPEATS_2"/>
    <property type="match status" value="2"/>
</dbReference>
<dbReference type="SUPFAM" id="SSF50978">
    <property type="entry name" value="WD40 repeat-like"/>
    <property type="match status" value="1"/>
</dbReference>
<keyword evidence="2" id="KW-0853">WD repeat</keyword>
<dbReference type="Pfam" id="PF00400">
    <property type="entry name" value="WD40"/>
    <property type="match status" value="2"/>
</dbReference>
<gene>
    <name evidence="3" type="ORF">BZG36_04862</name>
</gene>
<dbReference type="PROSITE" id="PS50294">
    <property type="entry name" value="WD_REPEATS_REGION"/>
    <property type="match status" value="1"/>
</dbReference>
<sequence length="406" mass="45519">FRTLQSWKPEGTLVAHLAEHKASITRICLAPDHSFFASCSDDGSVKIWDCARLERNVTNRSRLTYQKQGGRIKCMTFIENTHSIASASDNGSIHIFRVEFKPVSTIPKYDNGNLTAESHSMLLVATTGSNIYAIDIRTMSIAWQMKNKSSFGVITAMVADRRHTWLLIGTSRGILTLFDLRFHLPLRTWVHPSKSRISRLVLHPSPVGRGRWVLISTGRNEVSVWDVERLECSEIYAVRSNDSRAFVHALQQYKATDPPTDNEILQAAFTATETNLSDSSIRAIMCPADCHYLITAGTDRKIRYWDYQNVENSSVVLGQEPEDPKQRYVFHKGESIVARIETTAVTTTSKRSSSRSGSSAAAGNTLIQQRMLLHNHLDAINDLQITEVPYPMLISGDRDGVIKVLT</sequence>
<dbReference type="GO" id="GO:0005770">
    <property type="term" value="C:late endosome"/>
    <property type="evidence" value="ECO:0007669"/>
    <property type="project" value="TreeGrafter"/>
</dbReference>
<dbReference type="GO" id="GO:0006623">
    <property type="term" value="P:protein targeting to vacuole"/>
    <property type="evidence" value="ECO:0007669"/>
    <property type="project" value="TreeGrafter"/>
</dbReference>
<comment type="caution">
    <text evidence="3">The sequence shown here is derived from an EMBL/GenBank/DDBJ whole genome shotgun (WGS) entry which is preliminary data.</text>
</comment>
<organism evidence="3 4">
    <name type="scientific">Bifiguratus adelaidae</name>
    <dbReference type="NCBI Taxonomy" id="1938954"/>
    <lineage>
        <taxon>Eukaryota</taxon>
        <taxon>Fungi</taxon>
        <taxon>Fungi incertae sedis</taxon>
        <taxon>Mucoromycota</taxon>
        <taxon>Mucoromycotina</taxon>
        <taxon>Endogonomycetes</taxon>
        <taxon>Endogonales</taxon>
        <taxon>Endogonales incertae sedis</taxon>
        <taxon>Bifiguratus</taxon>
    </lineage>
</organism>
<dbReference type="AlphaFoldDB" id="A0A261XVM3"/>
<dbReference type="Proteomes" id="UP000242875">
    <property type="component" value="Unassembled WGS sequence"/>
</dbReference>
<evidence type="ECO:0000256" key="1">
    <source>
        <dbReference type="ARBA" id="ARBA00022741"/>
    </source>
</evidence>
<dbReference type="GO" id="GO:0000166">
    <property type="term" value="F:nucleotide binding"/>
    <property type="evidence" value="ECO:0007669"/>
    <property type="project" value="UniProtKB-KW"/>
</dbReference>
<dbReference type="GO" id="GO:0045324">
    <property type="term" value="P:late endosome to vacuole transport"/>
    <property type="evidence" value="ECO:0007669"/>
    <property type="project" value="InterPro"/>
</dbReference>
<dbReference type="InterPro" id="IPR036322">
    <property type="entry name" value="WD40_repeat_dom_sf"/>
</dbReference>
<dbReference type="EMBL" id="MVBO01000155">
    <property type="protein sequence ID" value="OZJ02400.1"/>
    <property type="molecule type" value="Genomic_DNA"/>
</dbReference>
<dbReference type="InterPro" id="IPR001680">
    <property type="entry name" value="WD40_rpt"/>
</dbReference>
<keyword evidence="1" id="KW-0547">Nucleotide-binding</keyword>
<dbReference type="Gene3D" id="2.130.10.10">
    <property type="entry name" value="YVTN repeat-like/Quinoprotein amine dehydrogenase"/>
    <property type="match status" value="2"/>
</dbReference>
<reference evidence="3 4" key="1">
    <citation type="journal article" date="2017" name="Mycologia">
        <title>Bifiguratus adelaidae, gen. et sp. nov., a new member of Mucoromycotina in endophytic and soil-dwelling habitats.</title>
        <authorList>
            <person name="Torres-Cruz T.J."/>
            <person name="Billingsley Tobias T.L."/>
            <person name="Almatruk M."/>
            <person name="Hesse C."/>
            <person name="Kuske C.R."/>
            <person name="Desiro A."/>
            <person name="Benucci G.M."/>
            <person name="Bonito G."/>
            <person name="Stajich J.E."/>
            <person name="Dunlap C."/>
            <person name="Arnold A.E."/>
            <person name="Porras-Alfaro A."/>
        </authorList>
    </citation>
    <scope>NUCLEOTIDE SEQUENCE [LARGE SCALE GENOMIC DNA]</scope>
    <source>
        <strain evidence="3 4">AZ0501</strain>
    </source>
</reference>
<dbReference type="SMART" id="SM00320">
    <property type="entry name" value="WD40"/>
    <property type="match status" value="4"/>
</dbReference>
<evidence type="ECO:0000256" key="2">
    <source>
        <dbReference type="PROSITE-ProRule" id="PRU00221"/>
    </source>
</evidence>
<dbReference type="GO" id="GO:0071561">
    <property type="term" value="C:nucleus-vacuole junction"/>
    <property type="evidence" value="ECO:0007669"/>
    <property type="project" value="TreeGrafter"/>
</dbReference>
<dbReference type="PANTHER" id="PTHR17583">
    <property type="entry name" value="PHOSPHOINOSITIDE 3-KINASE REGULATORY SUBUNIT 4"/>
    <property type="match status" value="1"/>
</dbReference>
<evidence type="ECO:0008006" key="5">
    <source>
        <dbReference type="Google" id="ProtNLM"/>
    </source>
</evidence>
<dbReference type="GO" id="GO:0016236">
    <property type="term" value="P:macroautophagy"/>
    <property type="evidence" value="ECO:0007669"/>
    <property type="project" value="InterPro"/>
</dbReference>
<evidence type="ECO:0000313" key="4">
    <source>
        <dbReference type="Proteomes" id="UP000242875"/>
    </source>
</evidence>
<accession>A0A261XVM3</accession>